<evidence type="ECO:0000256" key="5">
    <source>
        <dbReference type="ARBA" id="ARBA00022833"/>
    </source>
</evidence>
<dbReference type="CDD" id="cd05674">
    <property type="entry name" value="M20_yscS"/>
    <property type="match status" value="1"/>
</dbReference>
<keyword evidence="8" id="KW-1185">Reference proteome</keyword>
<dbReference type="Gene3D" id="3.40.630.10">
    <property type="entry name" value="Zn peptidases"/>
    <property type="match status" value="1"/>
</dbReference>
<sequence>MKKVLIVLATVILLFICYLFFNLFTTNSKQIVVAPIDKIKIDEDVIKHLAQAIQIKTISTENTEAIDFSEFDKFNIFLKETYPLTDSLLDKKLFNSYSHLYLWKGSNTSLKPIVLMGHIDVVPVIEKNRKEWKEAPFKGIIKDDVIWGRGTMDDKVNVIGILEATEALLKSGFQPERSIYYAFGHDEEIGGNNGAAVMAKYLEDNDIEAEFILDEGSVITQGLIPGIDKDVALIGIAEKGSVSIQLSTKIEGGHSSMPSKETAIDVLSSAISKLKTNPFPAKLSQPLDGFIAYLGPEMGFPNNLVFANAGIFESVITGIYEKTASGNAMVRTTTSPTIFNAGVKDNVIPQSASAMLNFRILPGETVALVKERIETLINDDRITISEGGFNSDPSVVSETETESFRTIHKTIKEIYGNDVLVAPTLVVAATDSKHYKNVSDNIYRFIPVHINQDNIKAIHGINERISVDDFKDVIRFYTRIIENLEK</sequence>
<dbReference type="Pfam" id="PF01546">
    <property type="entry name" value="Peptidase_M20"/>
    <property type="match status" value="1"/>
</dbReference>
<organism evidence="7 8">
    <name type="scientific">Urechidicola vernalis</name>
    <dbReference type="NCBI Taxonomy" id="3075600"/>
    <lineage>
        <taxon>Bacteria</taxon>
        <taxon>Pseudomonadati</taxon>
        <taxon>Bacteroidota</taxon>
        <taxon>Flavobacteriia</taxon>
        <taxon>Flavobacteriales</taxon>
        <taxon>Flavobacteriaceae</taxon>
        <taxon>Urechidicola</taxon>
    </lineage>
</organism>
<dbReference type="InterPro" id="IPR011650">
    <property type="entry name" value="Peptidase_M20_dimer"/>
</dbReference>
<dbReference type="RefSeq" id="WP_311591696.1">
    <property type="nucleotide sequence ID" value="NZ_JAVRHV010000001.1"/>
</dbReference>
<name>A0ABU2Y120_9FLAO</name>
<protein>
    <submittedName>
        <fullName evidence="7">M20 family peptidase</fullName>
    </submittedName>
</protein>
<evidence type="ECO:0000259" key="6">
    <source>
        <dbReference type="Pfam" id="PF07687"/>
    </source>
</evidence>
<comment type="similarity">
    <text evidence="1">Belongs to the peptidase M20A family.</text>
</comment>
<evidence type="ECO:0000256" key="3">
    <source>
        <dbReference type="ARBA" id="ARBA00022723"/>
    </source>
</evidence>
<dbReference type="PANTHER" id="PTHR45962">
    <property type="entry name" value="N-FATTY-ACYL-AMINO ACID SYNTHASE/HYDROLASE PM20D1"/>
    <property type="match status" value="1"/>
</dbReference>
<dbReference type="EMBL" id="JAVRHV010000001">
    <property type="protein sequence ID" value="MDT0551884.1"/>
    <property type="molecule type" value="Genomic_DNA"/>
</dbReference>
<dbReference type="SUPFAM" id="SSF53187">
    <property type="entry name" value="Zn-dependent exopeptidases"/>
    <property type="match status" value="1"/>
</dbReference>
<accession>A0ABU2Y120</accession>
<feature type="domain" description="Peptidase M20 dimerisation" evidence="6">
    <location>
        <begin position="236"/>
        <end position="379"/>
    </location>
</feature>
<dbReference type="InterPro" id="IPR002933">
    <property type="entry name" value="Peptidase_M20"/>
</dbReference>
<keyword evidence="2" id="KW-0645">Protease</keyword>
<dbReference type="Proteomes" id="UP001252186">
    <property type="component" value="Unassembled WGS sequence"/>
</dbReference>
<reference evidence="7 8" key="1">
    <citation type="submission" date="2023-09" db="EMBL/GenBank/DDBJ databases">
        <authorList>
            <person name="Rey-Velasco X."/>
        </authorList>
    </citation>
    <scope>NUCLEOTIDE SEQUENCE [LARGE SCALE GENOMIC DNA]</scope>
    <source>
        <strain evidence="7 8">P050</strain>
    </source>
</reference>
<comment type="caution">
    <text evidence="7">The sequence shown here is derived from an EMBL/GenBank/DDBJ whole genome shotgun (WGS) entry which is preliminary data.</text>
</comment>
<dbReference type="SUPFAM" id="SSF55031">
    <property type="entry name" value="Bacterial exopeptidase dimerisation domain"/>
    <property type="match status" value="1"/>
</dbReference>
<dbReference type="InterPro" id="IPR047177">
    <property type="entry name" value="Pept_M20A"/>
</dbReference>
<evidence type="ECO:0000313" key="7">
    <source>
        <dbReference type="EMBL" id="MDT0551884.1"/>
    </source>
</evidence>
<dbReference type="Pfam" id="PF07687">
    <property type="entry name" value="M20_dimer"/>
    <property type="match status" value="1"/>
</dbReference>
<dbReference type="PANTHER" id="PTHR45962:SF1">
    <property type="entry name" value="N-FATTY-ACYL-AMINO ACID SYNTHASE_HYDROLASE PM20D1"/>
    <property type="match status" value="1"/>
</dbReference>
<evidence type="ECO:0000256" key="4">
    <source>
        <dbReference type="ARBA" id="ARBA00022801"/>
    </source>
</evidence>
<keyword evidence="5" id="KW-0862">Zinc</keyword>
<evidence type="ECO:0000256" key="1">
    <source>
        <dbReference type="ARBA" id="ARBA00006247"/>
    </source>
</evidence>
<keyword evidence="3" id="KW-0479">Metal-binding</keyword>
<dbReference type="Gene3D" id="3.30.70.360">
    <property type="match status" value="1"/>
</dbReference>
<dbReference type="Gene3D" id="1.10.150.900">
    <property type="match status" value="1"/>
</dbReference>
<gene>
    <name evidence="7" type="ORF">RM519_01380</name>
</gene>
<keyword evidence="4" id="KW-0378">Hydrolase</keyword>
<evidence type="ECO:0000313" key="8">
    <source>
        <dbReference type="Proteomes" id="UP001252186"/>
    </source>
</evidence>
<dbReference type="InterPro" id="IPR036264">
    <property type="entry name" value="Bact_exopeptidase_dim_dom"/>
</dbReference>
<proteinExistence type="inferred from homology"/>
<evidence type="ECO:0000256" key="2">
    <source>
        <dbReference type="ARBA" id="ARBA00022670"/>
    </source>
</evidence>